<evidence type="ECO:0000256" key="4">
    <source>
        <dbReference type="ARBA" id="ARBA00022837"/>
    </source>
</evidence>
<dbReference type="SUPFAM" id="SSF53300">
    <property type="entry name" value="vWA-like"/>
    <property type="match status" value="1"/>
</dbReference>
<keyword evidence="4" id="KW-0106">Calcium</keyword>
<evidence type="ECO:0000313" key="10">
    <source>
        <dbReference type="Proteomes" id="UP000007797"/>
    </source>
</evidence>
<dbReference type="InterPro" id="IPR002035">
    <property type="entry name" value="VWF_A"/>
</dbReference>
<dbReference type="CDD" id="cd00198">
    <property type="entry name" value="vWFA"/>
    <property type="match status" value="1"/>
</dbReference>
<dbReference type="SMART" id="SM00327">
    <property type="entry name" value="VWA"/>
    <property type="match status" value="1"/>
</dbReference>
<dbReference type="PANTHER" id="PTHR47824">
    <property type="entry name" value="UBIQUITIN-LIKE DOMAIN-CONTAINING PROTEIN"/>
    <property type="match status" value="1"/>
</dbReference>
<evidence type="ECO:0000256" key="3">
    <source>
        <dbReference type="ARBA" id="ARBA00022729"/>
    </source>
</evidence>
<dbReference type="PROSITE" id="PS50918">
    <property type="entry name" value="WWE"/>
    <property type="match status" value="1"/>
</dbReference>
<dbReference type="SUPFAM" id="SSF47473">
    <property type="entry name" value="EF-hand"/>
    <property type="match status" value="1"/>
</dbReference>
<dbReference type="InterPro" id="IPR004170">
    <property type="entry name" value="WWE_dom"/>
</dbReference>
<dbReference type="Gene3D" id="3.30.720.50">
    <property type="match status" value="1"/>
</dbReference>
<dbReference type="Gene3D" id="3.40.50.410">
    <property type="entry name" value="von Willebrand factor, type A domain"/>
    <property type="match status" value="1"/>
</dbReference>
<keyword evidence="3" id="KW-0732">Signal</keyword>
<keyword evidence="2" id="KW-0964">Secreted</keyword>
<dbReference type="InterPro" id="IPR056861">
    <property type="entry name" value="HMCN1-like_VWA"/>
</dbReference>
<dbReference type="Pfam" id="PF02825">
    <property type="entry name" value="WWE"/>
    <property type="match status" value="1"/>
</dbReference>
<accession>F4Q7N5</accession>
<reference evidence="10" key="1">
    <citation type="journal article" date="2011" name="Genome Res.">
        <title>Phylogeny-wide analysis of social amoeba genomes highlights ancient origins for complex intercellular communication.</title>
        <authorList>
            <person name="Heidel A.J."/>
            <person name="Lawal H.M."/>
            <person name="Felder M."/>
            <person name="Schilde C."/>
            <person name="Helps N.R."/>
            <person name="Tunggal B."/>
            <person name="Rivero F."/>
            <person name="John U."/>
            <person name="Schleicher M."/>
            <person name="Eichinger L."/>
            <person name="Platzer M."/>
            <person name="Noegel A.A."/>
            <person name="Schaap P."/>
            <person name="Gloeckner G."/>
        </authorList>
    </citation>
    <scope>NUCLEOTIDE SEQUENCE [LARGE SCALE GENOMIC DNA]</scope>
    <source>
        <strain evidence="10">SH3</strain>
    </source>
</reference>
<feature type="domain" description="WWE" evidence="8">
    <location>
        <begin position="843"/>
        <end position="932"/>
    </location>
</feature>
<dbReference type="PROSITE" id="PS50222">
    <property type="entry name" value="EF_HAND_2"/>
    <property type="match status" value="1"/>
</dbReference>
<dbReference type="EMBL" id="GL883024">
    <property type="protein sequence ID" value="EGG16417.1"/>
    <property type="molecule type" value="Genomic_DNA"/>
</dbReference>
<feature type="compositionally biased region" description="Basic residues" evidence="5">
    <location>
        <begin position="527"/>
        <end position="539"/>
    </location>
</feature>
<dbReference type="Pfam" id="PF25106">
    <property type="entry name" value="VWA_4"/>
    <property type="match status" value="1"/>
</dbReference>
<dbReference type="InterPro" id="IPR036465">
    <property type="entry name" value="vWFA_dom_sf"/>
</dbReference>
<evidence type="ECO:0000259" key="6">
    <source>
        <dbReference type="PROSITE" id="PS50222"/>
    </source>
</evidence>
<dbReference type="GeneID" id="14868262"/>
<feature type="region of interest" description="Disordered" evidence="5">
    <location>
        <begin position="503"/>
        <end position="556"/>
    </location>
</feature>
<evidence type="ECO:0000313" key="9">
    <source>
        <dbReference type="EMBL" id="EGG16417.1"/>
    </source>
</evidence>
<dbReference type="InterPro" id="IPR002048">
    <property type="entry name" value="EF_hand_dom"/>
</dbReference>
<dbReference type="AlphaFoldDB" id="F4Q7N5"/>
<comment type="subcellular location">
    <subcellularLocation>
        <location evidence="1">Secreted</location>
    </subcellularLocation>
</comment>
<dbReference type="OrthoDB" id="9987241at2759"/>
<gene>
    <name evidence="9" type="ORF">DFA_09452</name>
</gene>
<dbReference type="Gene3D" id="1.10.238.10">
    <property type="entry name" value="EF-hand"/>
    <property type="match status" value="1"/>
</dbReference>
<feature type="compositionally biased region" description="Acidic residues" evidence="5">
    <location>
        <begin position="503"/>
        <end position="522"/>
    </location>
</feature>
<feature type="domain" description="EF-hand" evidence="6">
    <location>
        <begin position="454"/>
        <end position="489"/>
    </location>
</feature>
<dbReference type="PROSITE" id="PS00018">
    <property type="entry name" value="EF_HAND_1"/>
    <property type="match status" value="1"/>
</dbReference>
<organism evidence="9 10">
    <name type="scientific">Cavenderia fasciculata</name>
    <name type="common">Slime mold</name>
    <name type="synonym">Dictyostelium fasciculatum</name>
    <dbReference type="NCBI Taxonomy" id="261658"/>
    <lineage>
        <taxon>Eukaryota</taxon>
        <taxon>Amoebozoa</taxon>
        <taxon>Evosea</taxon>
        <taxon>Eumycetozoa</taxon>
        <taxon>Dictyostelia</taxon>
        <taxon>Acytosteliales</taxon>
        <taxon>Cavenderiaceae</taxon>
        <taxon>Cavenderia</taxon>
    </lineage>
</organism>
<dbReference type="RefSeq" id="XP_004354801.1">
    <property type="nucleotide sequence ID" value="XM_004354749.1"/>
</dbReference>
<dbReference type="InterPro" id="IPR037197">
    <property type="entry name" value="WWE_dom_sf"/>
</dbReference>
<dbReference type="Proteomes" id="UP000007797">
    <property type="component" value="Unassembled WGS sequence"/>
</dbReference>
<sequence length="946" mass="104007">MDTDTTTTTTTISNDDRELINKVVQSSTSSNVEICICFDTTGSMSSIIENVKLQVETTITRLLKDIPSIRIGVMAMGDYCDGSAVLSTLNLTSDVDQLTKFIHSVTGTGGGDLPEAYEYALMKAKDLAWSPNASKAFVVIGDAAPHPPSYTDLNINWFKEVDDLAKMGVKIYGVKAKCDQPIFYEEIAERSGGISINFEKFSLITELFLAICYREYSADHLHQFEKEVTGHGSAPIELTRMFDELHRENFPIERAVESTTSTTTNNNNNNSSAETKVYGAPHILKTTEFWYNIGADKATKPSYYFNKTLGYFQPGKPANYTAPTSSSAHVTIPSILKPVSTPTTAPTTLKKVKSVSIKLPPTSSASTTSPTTSTPKKTTVQIVETRLRKKARESIDFIAGGKQRQESLFNLLGKDYTGPSESELEMIFRVFANANGKITSDGLQAVLRSMGKRPRAKRMQKILSEIDPSGSGFVEMDDFVEYMQNKALIKAKTLGLVDIEYEDDSDAEGEDDEGGDTDEETEDGPKQKAKGGIKRKKTQEKKEKTSPSSPTTSVPVALKKQPTFFAPAKKGAVISHFYTEHAGNNQFTKNPEGSQYDLGVDGAFDTFNVLVGQFSEEKEDSIFAKSLKTTYAKKGFQFKVVTDPKLFVADLADETYDEAVIIPSTNAIKSMSGFDLEFTNAVIKFNQQGKGLLLFATNKENTETNLVLSSLFGRKCAVSDTSAETFSGKAKSMSFGKNKNNIAQEFKEHLVTSGLVSLSQGNALHHLKSGVPAGLTVLATSSSDRPTILVSDDSSLPDHHGRVIVDLSGIAKFNKPATNQGVVRYLGNSLVWLLSIDHRFKHNLPVKGGIQKSDTVAWQHRPIGSVQRWDSYDQETSDLIEANYQSWKDANKPTSTAIFSFDHYKLNFETLLLTDTNTKSTKSTNTGKNIRRKVQTSINPNQLVKK</sequence>
<evidence type="ECO:0000256" key="1">
    <source>
        <dbReference type="ARBA" id="ARBA00004613"/>
    </source>
</evidence>
<evidence type="ECO:0000256" key="2">
    <source>
        <dbReference type="ARBA" id="ARBA00022525"/>
    </source>
</evidence>
<dbReference type="PANTHER" id="PTHR47824:SF3">
    <property type="entry name" value="UBIQUITIN-LIKE DOMAIN-CONTAINING PROTEIN"/>
    <property type="match status" value="1"/>
</dbReference>
<feature type="domain" description="VWFA" evidence="7">
    <location>
        <begin position="33"/>
        <end position="228"/>
    </location>
</feature>
<dbReference type="OMA" id="EMIFRVF"/>
<protein>
    <recommendedName>
        <fullName evidence="11">VWFA domain-containing protein</fullName>
    </recommendedName>
</protein>
<dbReference type="InterPro" id="IPR011992">
    <property type="entry name" value="EF-hand-dom_pair"/>
</dbReference>
<evidence type="ECO:0000259" key="7">
    <source>
        <dbReference type="PROSITE" id="PS50234"/>
    </source>
</evidence>
<dbReference type="GO" id="GO:0005509">
    <property type="term" value="F:calcium ion binding"/>
    <property type="evidence" value="ECO:0007669"/>
    <property type="project" value="InterPro"/>
</dbReference>
<dbReference type="InterPro" id="IPR018247">
    <property type="entry name" value="EF_Hand_1_Ca_BS"/>
</dbReference>
<evidence type="ECO:0000259" key="8">
    <source>
        <dbReference type="PROSITE" id="PS50918"/>
    </source>
</evidence>
<dbReference type="KEGG" id="dfa:DFA_09452"/>
<keyword evidence="10" id="KW-1185">Reference proteome</keyword>
<dbReference type="SMART" id="SM00054">
    <property type="entry name" value="EFh"/>
    <property type="match status" value="2"/>
</dbReference>
<dbReference type="PROSITE" id="PS50234">
    <property type="entry name" value="VWFA"/>
    <property type="match status" value="1"/>
</dbReference>
<feature type="region of interest" description="Disordered" evidence="5">
    <location>
        <begin position="358"/>
        <end position="379"/>
    </location>
</feature>
<name>F4Q7N5_CACFS</name>
<dbReference type="CDD" id="cd00051">
    <property type="entry name" value="EFh"/>
    <property type="match status" value="1"/>
</dbReference>
<proteinExistence type="predicted"/>
<evidence type="ECO:0000256" key="5">
    <source>
        <dbReference type="SAM" id="MobiDB-lite"/>
    </source>
</evidence>
<evidence type="ECO:0008006" key="11">
    <source>
        <dbReference type="Google" id="ProtNLM"/>
    </source>
</evidence>
<feature type="compositionally biased region" description="Low complexity" evidence="5">
    <location>
        <begin position="360"/>
        <end position="379"/>
    </location>
</feature>